<keyword evidence="2" id="KW-1185">Reference proteome</keyword>
<reference evidence="1 2" key="1">
    <citation type="submission" date="2023-10" db="EMBL/GenBank/DDBJ databases">
        <title>Surface-active antibiotics is a multifunctional adaptation for post-fire microbes.</title>
        <authorList>
            <person name="Liu M.D."/>
            <person name="Du Y."/>
            <person name="Koupaei S.K."/>
            <person name="Kim N.R."/>
            <person name="Zhang W."/>
            <person name="Traxler M.F."/>
        </authorList>
    </citation>
    <scope>NUCLEOTIDE SEQUENCE [LARGE SCALE GENOMIC DNA]</scope>
    <source>
        <strain evidence="1 2">F3</strain>
    </source>
</reference>
<organism evidence="1 2">
    <name type="scientific">Paraburkholderia kirstenboschensis</name>
    <dbReference type="NCBI Taxonomy" id="1245436"/>
    <lineage>
        <taxon>Bacteria</taxon>
        <taxon>Pseudomonadati</taxon>
        <taxon>Pseudomonadota</taxon>
        <taxon>Betaproteobacteria</taxon>
        <taxon>Burkholderiales</taxon>
        <taxon>Burkholderiaceae</taxon>
        <taxon>Paraburkholderia</taxon>
    </lineage>
</organism>
<gene>
    <name evidence="1" type="ORF">RW095_29335</name>
</gene>
<accession>A0ABZ0ESZ4</accession>
<evidence type="ECO:0000313" key="1">
    <source>
        <dbReference type="EMBL" id="WOD20299.1"/>
    </source>
</evidence>
<evidence type="ECO:0000313" key="2">
    <source>
        <dbReference type="Proteomes" id="UP001302652"/>
    </source>
</evidence>
<sequence>MTNYIGSLKMVIATARVASVILTVEGYACAPQQRQARGAFSAAHVPKTAQYAG</sequence>
<protein>
    <submittedName>
        <fullName evidence="1">Uncharacterized protein</fullName>
    </submittedName>
</protein>
<dbReference type="EMBL" id="CP136513">
    <property type="protein sequence ID" value="WOD20299.1"/>
    <property type="molecule type" value="Genomic_DNA"/>
</dbReference>
<name>A0ABZ0ESZ4_9BURK</name>
<dbReference type="Proteomes" id="UP001302652">
    <property type="component" value="Chromosome 1"/>
</dbReference>
<dbReference type="RefSeq" id="WP_317022243.1">
    <property type="nucleotide sequence ID" value="NZ_CP136513.1"/>
</dbReference>
<proteinExistence type="predicted"/>